<feature type="domain" description="Solute-binding protein family 3/N-terminal" evidence="3">
    <location>
        <begin position="2"/>
        <end position="235"/>
    </location>
</feature>
<dbReference type="Pfam" id="PF00497">
    <property type="entry name" value="SBP_bac_3"/>
    <property type="match status" value="1"/>
</dbReference>
<comment type="similarity">
    <text evidence="1">Belongs to the bacterial solute-binding protein 3 family.</text>
</comment>
<dbReference type="EMBL" id="BAABWH010000002">
    <property type="protein sequence ID" value="GAA6144723.1"/>
    <property type="molecule type" value="Genomic_DNA"/>
</dbReference>
<comment type="caution">
    <text evidence="4">The sequence shown here is derived from an EMBL/GenBank/DDBJ whole genome shotgun (WGS) entry which is preliminary data.</text>
</comment>
<evidence type="ECO:0000256" key="1">
    <source>
        <dbReference type="ARBA" id="ARBA00010333"/>
    </source>
</evidence>
<dbReference type="Proteomes" id="UP001481413">
    <property type="component" value="Unassembled WGS sequence"/>
</dbReference>
<name>A0ABP9ZX60_9GAMM</name>
<dbReference type="InterPro" id="IPR001638">
    <property type="entry name" value="Solute-binding_3/MltF_N"/>
</dbReference>
<gene>
    <name evidence="4" type="ORF">NBRC116585_08400</name>
</gene>
<keyword evidence="2" id="KW-0732">Signal</keyword>
<dbReference type="RefSeq" id="WP_353293665.1">
    <property type="nucleotide sequence ID" value="NZ_BAABWH010000002.1"/>
</dbReference>
<proteinExistence type="inferred from homology"/>
<reference evidence="4 5" key="1">
    <citation type="submission" date="2024-04" db="EMBL/GenBank/DDBJ databases">
        <title>Draft genome sequence of Thalassolituus maritimus NBRC 116585.</title>
        <authorList>
            <person name="Miyakawa T."/>
            <person name="Kusuya Y."/>
            <person name="Miura T."/>
        </authorList>
    </citation>
    <scope>NUCLEOTIDE SEQUENCE [LARGE SCALE GENOMIC DNA]</scope>
    <source>
        <strain evidence="4 5">5NW40-0001</strain>
    </source>
</reference>
<protein>
    <submittedName>
        <fullName evidence="4">Transporter substrate-binding domain-containing protein</fullName>
    </submittedName>
</protein>
<evidence type="ECO:0000313" key="4">
    <source>
        <dbReference type="EMBL" id="GAA6144723.1"/>
    </source>
</evidence>
<evidence type="ECO:0000256" key="2">
    <source>
        <dbReference type="ARBA" id="ARBA00022729"/>
    </source>
</evidence>
<dbReference type="PANTHER" id="PTHR35936:SF25">
    <property type="entry name" value="ABC TRANSPORTER SUBSTRATE-BINDING PROTEIN"/>
    <property type="match status" value="1"/>
</dbReference>
<accession>A0ABP9ZX60</accession>
<evidence type="ECO:0000313" key="5">
    <source>
        <dbReference type="Proteomes" id="UP001481413"/>
    </source>
</evidence>
<dbReference type="Gene3D" id="3.40.190.10">
    <property type="entry name" value="Periplasmic binding protein-like II"/>
    <property type="match status" value="2"/>
</dbReference>
<sequence length="242" mass="26941">MKLRADYWPPYNGHAGEERPGYMIDIAREIWDDAGFTLEYATIPWERAITEARSGAVDCIVGALPSEVPDFIFHRIPLGVDQSAFYVRHDQEWRYIDDTSLNGIRLGVIGGYSYDQGDVDRRIEQALASDIPSSRIQVMKGDNALEKNLQKLISGRIDAVIGSATVVDYTINKLGFNNAVNFAGAVGVADPLFIACSPDSPSRSRQLVTLLDQGIVRMRASGRLDEILQHYGLRDWAQPLQN</sequence>
<evidence type="ECO:0000259" key="3">
    <source>
        <dbReference type="SMART" id="SM00062"/>
    </source>
</evidence>
<dbReference type="PANTHER" id="PTHR35936">
    <property type="entry name" value="MEMBRANE-BOUND LYTIC MUREIN TRANSGLYCOSYLASE F"/>
    <property type="match status" value="1"/>
</dbReference>
<organism evidence="4 5">
    <name type="scientific">Thalassolituus maritimus</name>
    <dbReference type="NCBI Taxonomy" id="484498"/>
    <lineage>
        <taxon>Bacteria</taxon>
        <taxon>Pseudomonadati</taxon>
        <taxon>Pseudomonadota</taxon>
        <taxon>Gammaproteobacteria</taxon>
        <taxon>Oceanospirillales</taxon>
        <taxon>Oceanospirillaceae</taxon>
        <taxon>Thalassolituus</taxon>
    </lineage>
</organism>
<dbReference type="SMART" id="SM00062">
    <property type="entry name" value="PBPb"/>
    <property type="match status" value="1"/>
</dbReference>
<dbReference type="SUPFAM" id="SSF53850">
    <property type="entry name" value="Periplasmic binding protein-like II"/>
    <property type="match status" value="1"/>
</dbReference>
<keyword evidence="5" id="KW-1185">Reference proteome</keyword>